<gene>
    <name evidence="2" type="ORF">Hypma_012384</name>
</gene>
<dbReference type="SUPFAM" id="SSF48371">
    <property type="entry name" value="ARM repeat"/>
    <property type="match status" value="1"/>
</dbReference>
<comment type="caution">
    <text evidence="2">The sequence shown here is derived from an EMBL/GenBank/DDBJ whole genome shotgun (WGS) entry which is preliminary data.</text>
</comment>
<dbReference type="PANTHER" id="PTHR32226">
    <property type="entry name" value="TELO2-INTERACTING PROTEIN 2"/>
    <property type="match status" value="1"/>
</dbReference>
<dbReference type="STRING" id="39966.A0A369JEB3"/>
<reference evidence="2" key="1">
    <citation type="submission" date="2018-04" db="EMBL/GenBank/DDBJ databases">
        <title>Whole genome sequencing of Hypsizygus marmoreus.</title>
        <authorList>
            <person name="Choi I.-G."/>
            <person name="Min B."/>
            <person name="Kim J.-G."/>
            <person name="Kim S."/>
            <person name="Oh Y.-L."/>
            <person name="Kong W.-S."/>
            <person name="Park H."/>
            <person name="Jeong J."/>
            <person name="Song E.-S."/>
        </authorList>
    </citation>
    <scope>NUCLEOTIDE SEQUENCE [LARGE SCALE GENOMIC DNA]</scope>
    <source>
        <strain evidence="2">51987-8</strain>
    </source>
</reference>
<evidence type="ECO:0008006" key="4">
    <source>
        <dbReference type="Google" id="ProtNLM"/>
    </source>
</evidence>
<protein>
    <recommendedName>
        <fullName evidence="4">TELO2-interacting protein 2</fullName>
    </recommendedName>
</protein>
<comment type="similarity">
    <text evidence="1">Belongs to the TTI2 family.</text>
</comment>
<dbReference type="InterPro" id="IPR016024">
    <property type="entry name" value="ARM-type_fold"/>
</dbReference>
<evidence type="ECO:0000313" key="3">
    <source>
        <dbReference type="Proteomes" id="UP000076154"/>
    </source>
</evidence>
<dbReference type="InParanoid" id="A0A369JEB3"/>
<dbReference type="InterPro" id="IPR018870">
    <property type="entry name" value="Tti2"/>
</dbReference>
<name>A0A369JEB3_HYPMA</name>
<dbReference type="EMBL" id="LUEZ02000062">
    <property type="protein sequence ID" value="RDB20471.1"/>
    <property type="molecule type" value="Genomic_DNA"/>
</dbReference>
<proteinExistence type="inferred from homology"/>
<accession>A0A369JEB3</accession>
<sequence>MSTSDTLKPLLHHLQIPSDYARYDDIIDDSVLERLDEWKQTADRVLSGIRSIIDYNASDLSIADQANIIAAAATFNGEGPWINEKSQKISEDILHTFAHPEIPLLSHLLTQIIKPLFQSNPHPSLNVTTGRRLARPAGGHMASQDFYEGQTWKASPGAPNLVSWCVRHVPREAYHDLWHLIIPPVMAFLDDYAARYRLCGAQIVSEMLKNVPKELLRRTGVDGLIRTSLSTCLTHLQHPETTQLIQAAVSASLSLTLLTTDVGSSDRFDQLCALLGDGIISGIWLYAYEKPDVILASVNTLPPVLRALGIGGARYLKALVPQLLHPLQHTPTNPSAPELQISSLRSLSVLIEECSPCLPRWKTTIVDAAARCWVQLKDSGSNDPDSELVQTELRHMCELLGRHCSSVIEVRKPCGSLPLGSDNHSCGRSIEAFFHLTQKCSETCLTVARAVRTMKVCEWQVRTNPGRAWVKETME</sequence>
<keyword evidence="3" id="KW-1185">Reference proteome</keyword>
<dbReference type="GO" id="GO:0110078">
    <property type="term" value="C:TTT Hsp90 cochaperone complex"/>
    <property type="evidence" value="ECO:0007669"/>
    <property type="project" value="InterPro"/>
</dbReference>
<dbReference type="GO" id="GO:0005634">
    <property type="term" value="C:nucleus"/>
    <property type="evidence" value="ECO:0007669"/>
    <property type="project" value="TreeGrafter"/>
</dbReference>
<evidence type="ECO:0000256" key="1">
    <source>
        <dbReference type="ARBA" id="ARBA00034736"/>
    </source>
</evidence>
<dbReference type="Pfam" id="PF10521">
    <property type="entry name" value="Tti2"/>
    <property type="match status" value="1"/>
</dbReference>
<dbReference type="OrthoDB" id="6417021at2759"/>
<dbReference type="AlphaFoldDB" id="A0A369JEB3"/>
<dbReference type="PANTHER" id="PTHR32226:SF2">
    <property type="entry name" value="TELO2-INTERACTING PROTEIN 2"/>
    <property type="match status" value="1"/>
</dbReference>
<dbReference type="FunCoup" id="A0A369JEB3">
    <property type="interactions" value="19"/>
</dbReference>
<dbReference type="Proteomes" id="UP000076154">
    <property type="component" value="Unassembled WGS sequence"/>
</dbReference>
<organism evidence="2 3">
    <name type="scientific">Hypsizygus marmoreus</name>
    <name type="common">White beech mushroom</name>
    <name type="synonym">Agaricus marmoreus</name>
    <dbReference type="NCBI Taxonomy" id="39966"/>
    <lineage>
        <taxon>Eukaryota</taxon>
        <taxon>Fungi</taxon>
        <taxon>Dikarya</taxon>
        <taxon>Basidiomycota</taxon>
        <taxon>Agaricomycotina</taxon>
        <taxon>Agaricomycetes</taxon>
        <taxon>Agaricomycetidae</taxon>
        <taxon>Agaricales</taxon>
        <taxon>Tricholomatineae</taxon>
        <taxon>Lyophyllaceae</taxon>
        <taxon>Hypsizygus</taxon>
    </lineage>
</organism>
<evidence type="ECO:0000313" key="2">
    <source>
        <dbReference type="EMBL" id="RDB20471.1"/>
    </source>
</evidence>
<dbReference type="GO" id="GO:0005829">
    <property type="term" value="C:cytosol"/>
    <property type="evidence" value="ECO:0007669"/>
    <property type="project" value="TreeGrafter"/>
</dbReference>